<dbReference type="Proteomes" id="UP001497516">
    <property type="component" value="Chromosome 2"/>
</dbReference>
<dbReference type="CDD" id="cd01650">
    <property type="entry name" value="RT_nLTR_like"/>
    <property type="match status" value="1"/>
</dbReference>
<dbReference type="InterPro" id="IPR026960">
    <property type="entry name" value="RVT-Znf"/>
</dbReference>
<dbReference type="InterPro" id="IPR036397">
    <property type="entry name" value="RNaseH_sf"/>
</dbReference>
<dbReference type="Pfam" id="PF13456">
    <property type="entry name" value="RVT_3"/>
    <property type="match status" value="1"/>
</dbReference>
<reference evidence="2 3" key="1">
    <citation type="submission" date="2024-04" db="EMBL/GenBank/DDBJ databases">
        <authorList>
            <person name="Fracassetti M."/>
        </authorList>
    </citation>
    <scope>NUCLEOTIDE SEQUENCE [LARGE SCALE GENOMIC DNA]</scope>
</reference>
<dbReference type="Pfam" id="PF00078">
    <property type="entry name" value="RVT_1"/>
    <property type="match status" value="1"/>
</dbReference>
<keyword evidence="3" id="KW-1185">Reference proteome</keyword>
<dbReference type="Pfam" id="PF13966">
    <property type="entry name" value="zf-RVT"/>
    <property type="match status" value="1"/>
</dbReference>
<dbReference type="PANTHER" id="PTHR33116">
    <property type="entry name" value="REVERSE TRANSCRIPTASE ZINC-BINDING DOMAIN-CONTAINING PROTEIN-RELATED-RELATED"/>
    <property type="match status" value="1"/>
</dbReference>
<proteinExistence type="predicted"/>
<dbReference type="PROSITE" id="PS50878">
    <property type="entry name" value="RT_POL"/>
    <property type="match status" value="1"/>
</dbReference>
<dbReference type="SUPFAM" id="SSF53098">
    <property type="entry name" value="Ribonuclease H-like"/>
    <property type="match status" value="1"/>
</dbReference>
<dbReference type="Gene3D" id="3.30.420.10">
    <property type="entry name" value="Ribonuclease H-like superfamily/Ribonuclease H"/>
    <property type="match status" value="1"/>
</dbReference>
<name>A0AAV2D920_9ROSI</name>
<dbReference type="SUPFAM" id="SSF56672">
    <property type="entry name" value="DNA/RNA polymerases"/>
    <property type="match status" value="1"/>
</dbReference>
<sequence>MNVDLSKPVTIEEIRKAVFSLGAHKSPGPDGFSGIFYRKFWNTVGDDFCREVMAFFETEKLPQGWNDTHIALIPKVPSPVPSPESVGQFRPISCCNFKYKVVSKIMSSRVKEFMPSLVSEMQAAFTGGRMIQDNIIIVHEVLHHFKNRSKGKQYDMMMKMDMRKAFDLVDWDCLDALLEAYGFNQKWCRWVKECIRTVRFSILVNGGPTECFSPTRGIRQGDPLSPFLFILMSNALSFLLDRGISEGVVQGLKIKPNCPRLSHCLFADDTVVFGKASLEEAEAVIHIIDKYKSLTGQEVNMEKSSVFFSKNTPPPLRLSITTFLGFPSSICHDKYLGVPTEWGRSKKETFSFLLERMEKRGDSWKSLMLSHGGKETLIKAVLQAIPTFIMSVFLLPVTLTKKMDSLIHRFFWSGSMKKRSIPWRKGEVLNDPKGEGGVGFRNFNLFNLSLLAKQGWRLLNDPDALWARLMRGLYFPNGHFLSAKKGNRSSWIWASLCDSRKALDLGTIRVIGAGEETYFHSDPWVHTLQSHKISSQMYPPSRVCDWKNEDGSKWNMSLIRRHCSPQEADAISRIQIGPEGSSDKWAWKFNSTGEFSVRTAYHGIRKHFKEQNQPTVNDVNLPADDGQWKWLWSLKLPPKIRFFMWRCLRNALATNLNLHRRQCAPNPSCQLCSGPEENALHCFFLCPHAAATWHKMFPSLDAPPNLSQWIFALREEDNLDSCRKKIFCLWNIWKARNEFIFRRVVPVPPLTAICAFRDAAEPCYNPTPVPPFTQPRNIPPQSCPPPLFPLKRIFCDGSFDHVTQEAAFGVVITNSNGQICDGKAGRISCSSPIEAEAHAILEACHYALEDPTPSVIMSDCKVLVDALIGQPADWPWRCYATLSSISRILQHSTRIRVSFTSRCHNKCADWVARNCRLNGLHPEWLQILNVVSALL</sequence>
<protein>
    <recommendedName>
        <fullName evidence="1">Reverse transcriptase domain-containing protein</fullName>
    </recommendedName>
</protein>
<dbReference type="GO" id="GO:0004523">
    <property type="term" value="F:RNA-DNA hybrid ribonuclease activity"/>
    <property type="evidence" value="ECO:0007669"/>
    <property type="project" value="InterPro"/>
</dbReference>
<gene>
    <name evidence="2" type="ORF">LTRI10_LOCUS12168</name>
</gene>
<dbReference type="AlphaFoldDB" id="A0AAV2D920"/>
<dbReference type="InterPro" id="IPR012337">
    <property type="entry name" value="RNaseH-like_sf"/>
</dbReference>
<dbReference type="InterPro" id="IPR000477">
    <property type="entry name" value="RT_dom"/>
</dbReference>
<accession>A0AAV2D920</accession>
<evidence type="ECO:0000313" key="3">
    <source>
        <dbReference type="Proteomes" id="UP001497516"/>
    </source>
</evidence>
<organism evidence="2 3">
    <name type="scientific">Linum trigynum</name>
    <dbReference type="NCBI Taxonomy" id="586398"/>
    <lineage>
        <taxon>Eukaryota</taxon>
        <taxon>Viridiplantae</taxon>
        <taxon>Streptophyta</taxon>
        <taxon>Embryophyta</taxon>
        <taxon>Tracheophyta</taxon>
        <taxon>Spermatophyta</taxon>
        <taxon>Magnoliopsida</taxon>
        <taxon>eudicotyledons</taxon>
        <taxon>Gunneridae</taxon>
        <taxon>Pentapetalae</taxon>
        <taxon>rosids</taxon>
        <taxon>fabids</taxon>
        <taxon>Malpighiales</taxon>
        <taxon>Linaceae</taxon>
        <taxon>Linum</taxon>
    </lineage>
</organism>
<feature type="domain" description="Reverse transcriptase" evidence="1">
    <location>
        <begin position="54"/>
        <end position="328"/>
    </location>
</feature>
<evidence type="ECO:0000313" key="2">
    <source>
        <dbReference type="EMBL" id="CAL1369691.1"/>
    </source>
</evidence>
<dbReference type="InterPro" id="IPR044730">
    <property type="entry name" value="RNase_H-like_dom_plant"/>
</dbReference>
<dbReference type="CDD" id="cd06222">
    <property type="entry name" value="RNase_H_like"/>
    <property type="match status" value="1"/>
</dbReference>
<dbReference type="EMBL" id="OZ034815">
    <property type="protein sequence ID" value="CAL1369691.1"/>
    <property type="molecule type" value="Genomic_DNA"/>
</dbReference>
<dbReference type="PANTHER" id="PTHR33116:SF86">
    <property type="entry name" value="REVERSE TRANSCRIPTASE DOMAIN-CONTAINING PROTEIN"/>
    <property type="match status" value="1"/>
</dbReference>
<dbReference type="InterPro" id="IPR043502">
    <property type="entry name" value="DNA/RNA_pol_sf"/>
</dbReference>
<evidence type="ECO:0000259" key="1">
    <source>
        <dbReference type="PROSITE" id="PS50878"/>
    </source>
</evidence>
<dbReference type="GO" id="GO:0003676">
    <property type="term" value="F:nucleic acid binding"/>
    <property type="evidence" value="ECO:0007669"/>
    <property type="project" value="InterPro"/>
</dbReference>
<dbReference type="InterPro" id="IPR002156">
    <property type="entry name" value="RNaseH_domain"/>
</dbReference>